<organism evidence="2 3">
    <name type="scientific">Marinomonas polaris DSM 16579</name>
    <dbReference type="NCBI Taxonomy" id="1122206"/>
    <lineage>
        <taxon>Bacteria</taxon>
        <taxon>Pseudomonadati</taxon>
        <taxon>Pseudomonadota</taxon>
        <taxon>Gammaproteobacteria</taxon>
        <taxon>Oceanospirillales</taxon>
        <taxon>Oceanospirillaceae</taxon>
        <taxon>Marinomonas</taxon>
    </lineage>
</organism>
<feature type="transmembrane region" description="Helical" evidence="1">
    <location>
        <begin position="77"/>
        <end position="94"/>
    </location>
</feature>
<dbReference type="Proteomes" id="UP000184517">
    <property type="component" value="Unassembled WGS sequence"/>
</dbReference>
<dbReference type="STRING" id="1122206.SAMN02745753_04659"/>
<keyword evidence="1" id="KW-0472">Membrane</keyword>
<reference evidence="3" key="1">
    <citation type="submission" date="2016-11" db="EMBL/GenBank/DDBJ databases">
        <authorList>
            <person name="Varghese N."/>
            <person name="Submissions S."/>
        </authorList>
    </citation>
    <scope>NUCLEOTIDE SEQUENCE [LARGE SCALE GENOMIC DNA]</scope>
    <source>
        <strain evidence="3">DSM 16579</strain>
    </source>
</reference>
<gene>
    <name evidence="2" type="ORF">SAMN02745753_04659</name>
</gene>
<proteinExistence type="predicted"/>
<dbReference type="AlphaFoldDB" id="A0A1M5NGS5"/>
<evidence type="ECO:0000313" key="2">
    <source>
        <dbReference type="EMBL" id="SHG88731.1"/>
    </source>
</evidence>
<sequence>MIMFNSLIVKVSGWLTGVALVFSFLDYYSIFRSFHLIFIFEMVLSVSFSLFLISFSFIIGRVASNFDEGISRSGKKIPAFIFILFLLFLGICVVA</sequence>
<protein>
    <submittedName>
        <fullName evidence="2">Uncharacterized protein</fullName>
    </submittedName>
</protein>
<evidence type="ECO:0000256" key="1">
    <source>
        <dbReference type="SAM" id="Phobius"/>
    </source>
</evidence>
<evidence type="ECO:0000313" key="3">
    <source>
        <dbReference type="Proteomes" id="UP000184517"/>
    </source>
</evidence>
<feature type="transmembrane region" description="Helical" evidence="1">
    <location>
        <begin position="6"/>
        <end position="25"/>
    </location>
</feature>
<keyword evidence="1" id="KW-0812">Transmembrane</keyword>
<keyword evidence="3" id="KW-1185">Reference proteome</keyword>
<keyword evidence="1" id="KW-1133">Transmembrane helix</keyword>
<name>A0A1M5NGS5_9GAMM</name>
<feature type="transmembrane region" description="Helical" evidence="1">
    <location>
        <begin position="37"/>
        <end position="57"/>
    </location>
</feature>
<dbReference type="EMBL" id="FQVF01000039">
    <property type="protein sequence ID" value="SHG88731.1"/>
    <property type="molecule type" value="Genomic_DNA"/>
</dbReference>
<accession>A0A1M5NGS5</accession>